<dbReference type="Proteomes" id="UP000198406">
    <property type="component" value="Unassembled WGS sequence"/>
</dbReference>
<evidence type="ECO:0000256" key="1">
    <source>
        <dbReference type="SAM" id="SignalP"/>
    </source>
</evidence>
<dbReference type="Gene3D" id="2.40.70.10">
    <property type="entry name" value="Acid Proteases"/>
    <property type="match status" value="2"/>
</dbReference>
<reference evidence="2 3" key="1">
    <citation type="journal article" date="2015" name="Plant Cell">
        <title>Oil accumulation by the oleaginous diatom Fistulifera solaris as revealed by the genome and transcriptome.</title>
        <authorList>
            <person name="Tanaka T."/>
            <person name="Maeda Y."/>
            <person name="Veluchamy A."/>
            <person name="Tanaka M."/>
            <person name="Abida H."/>
            <person name="Marechal E."/>
            <person name="Bowler C."/>
            <person name="Muto M."/>
            <person name="Sunaga Y."/>
            <person name="Tanaka M."/>
            <person name="Yoshino T."/>
            <person name="Taniguchi T."/>
            <person name="Fukuda Y."/>
            <person name="Nemoto M."/>
            <person name="Matsumoto M."/>
            <person name="Wong P.S."/>
            <person name="Aburatani S."/>
            <person name="Fujibuchi W."/>
        </authorList>
    </citation>
    <scope>NUCLEOTIDE SEQUENCE [LARGE SCALE GENOMIC DNA]</scope>
    <source>
        <strain evidence="2 3">JPCC DA0580</strain>
    </source>
</reference>
<protein>
    <recommendedName>
        <fullName evidence="4">Peptidase A2 domain-containing protein</fullName>
    </recommendedName>
</protein>
<comment type="caution">
    <text evidence="2">The sequence shown here is derived from an EMBL/GenBank/DDBJ whole genome shotgun (WGS) entry which is preliminary data.</text>
</comment>
<dbReference type="GO" id="GO:0006508">
    <property type="term" value="P:proteolysis"/>
    <property type="evidence" value="ECO:0007669"/>
    <property type="project" value="InterPro"/>
</dbReference>
<keyword evidence="3" id="KW-1185">Reference proteome</keyword>
<dbReference type="InParanoid" id="A0A1Z5KAL4"/>
<dbReference type="PROSITE" id="PS00141">
    <property type="entry name" value="ASP_PROTEASE"/>
    <property type="match status" value="1"/>
</dbReference>
<dbReference type="AlphaFoldDB" id="A0A1Z5KAL4"/>
<keyword evidence="1" id="KW-0732">Signal</keyword>
<feature type="chain" id="PRO_5013051965" description="Peptidase A2 domain-containing protein" evidence="1">
    <location>
        <begin position="17"/>
        <end position="374"/>
    </location>
</feature>
<dbReference type="Pfam" id="PF13650">
    <property type="entry name" value="Asp_protease_2"/>
    <property type="match status" value="1"/>
</dbReference>
<name>A0A1Z5KAL4_FISSO</name>
<evidence type="ECO:0008006" key="4">
    <source>
        <dbReference type="Google" id="ProtNLM"/>
    </source>
</evidence>
<dbReference type="SUPFAM" id="SSF50630">
    <property type="entry name" value="Acid proteases"/>
    <property type="match status" value="1"/>
</dbReference>
<dbReference type="InterPro" id="IPR021109">
    <property type="entry name" value="Peptidase_aspartic_dom_sf"/>
</dbReference>
<feature type="signal peptide" evidence="1">
    <location>
        <begin position="1"/>
        <end position="16"/>
    </location>
</feature>
<dbReference type="EMBL" id="BDSP01000193">
    <property type="protein sequence ID" value="GAX22978.1"/>
    <property type="molecule type" value="Genomic_DNA"/>
</dbReference>
<dbReference type="GO" id="GO:0004190">
    <property type="term" value="F:aspartic-type endopeptidase activity"/>
    <property type="evidence" value="ECO:0007669"/>
    <property type="project" value="InterPro"/>
</dbReference>
<evidence type="ECO:0000313" key="3">
    <source>
        <dbReference type="Proteomes" id="UP000198406"/>
    </source>
</evidence>
<gene>
    <name evidence="2" type="ORF">FisN_15Hh127</name>
</gene>
<dbReference type="OrthoDB" id="44969at2759"/>
<organism evidence="2 3">
    <name type="scientific">Fistulifera solaris</name>
    <name type="common">Oleaginous diatom</name>
    <dbReference type="NCBI Taxonomy" id="1519565"/>
    <lineage>
        <taxon>Eukaryota</taxon>
        <taxon>Sar</taxon>
        <taxon>Stramenopiles</taxon>
        <taxon>Ochrophyta</taxon>
        <taxon>Bacillariophyta</taxon>
        <taxon>Bacillariophyceae</taxon>
        <taxon>Bacillariophycidae</taxon>
        <taxon>Naviculales</taxon>
        <taxon>Naviculaceae</taxon>
        <taxon>Fistulifera</taxon>
    </lineage>
</organism>
<dbReference type="InterPro" id="IPR001969">
    <property type="entry name" value="Aspartic_peptidase_AS"/>
</dbReference>
<accession>A0A1Z5KAL4</accession>
<evidence type="ECO:0000313" key="2">
    <source>
        <dbReference type="EMBL" id="GAX22978.1"/>
    </source>
</evidence>
<sequence length="374" mass="40493">MRGWLSILFLPAFTLGLISPGRRRFRETNTLLFSSPTEQENEIAKLRSMSVRELKAELSQLKQSTNDVFEKEQLVQRLFQARASKTASDDTAPATRPNNAIEIPLLFTYMDDDIKIAAQNVLDGGIIAEAGDQPFATIQMTAEGKQGEFQLNLLLDTACTGFVLRPEIVSKYNLPSFTTPVTMTGAGGQAGSTGLTQLDKFKVGDQSFGPLPAAVQNIGALPKGLDGILGLSFLSRFECVEMDFSKGKVTFFHEKPAPKPDNLEVVAEGEMKLIPRLGVYSVNVCIGDRGPVEMIFDTGASASLLSWKGIADLGLSKSSNFVQPLTTRMGAMGSDNTAIQLSHRINISSKIDFGKPGSYPGISLGAGSRRNSRY</sequence>
<proteinExistence type="predicted"/>